<evidence type="ECO:0000256" key="6">
    <source>
        <dbReference type="ARBA" id="ARBA00022723"/>
    </source>
</evidence>
<dbReference type="GO" id="GO:0010181">
    <property type="term" value="F:FMN binding"/>
    <property type="evidence" value="ECO:0007669"/>
    <property type="project" value="InterPro"/>
</dbReference>
<dbReference type="SUPFAM" id="SSF51395">
    <property type="entry name" value="FMN-linked oxidoreductases"/>
    <property type="match status" value="1"/>
</dbReference>
<evidence type="ECO:0000313" key="12">
    <source>
        <dbReference type="EMBL" id="MBB5186569.1"/>
    </source>
</evidence>
<protein>
    <submittedName>
        <fullName evidence="12">2,4-dienoyl-CoA reductase (NADPH2)</fullName>
        <ecNumber evidence="12">1.3.1.34</ecNumber>
    </submittedName>
</protein>
<dbReference type="Gene3D" id="3.20.20.70">
    <property type="entry name" value="Aldolase class I"/>
    <property type="match status" value="1"/>
</dbReference>
<proteinExistence type="inferred from homology"/>
<comment type="cofactor">
    <cofactor evidence="1">
        <name>FMN</name>
        <dbReference type="ChEBI" id="CHEBI:58210"/>
    </cofactor>
</comment>
<evidence type="ECO:0000256" key="8">
    <source>
        <dbReference type="ARBA" id="ARBA00023004"/>
    </source>
</evidence>
<evidence type="ECO:0000256" key="2">
    <source>
        <dbReference type="ARBA" id="ARBA00001966"/>
    </source>
</evidence>
<sequence>MSTENQHYPHLFTPLDLGFTSLKNRVVMGSMHTGLEDRFWQFPKMAAYFAERAKGGVGLMITGGYSPNRSGWLYPGASTFNSRLDVYNHRKVTKAVHAEGGKICLQILHAGRYAYHPLSKTASTSQAPINPFKARALSTRGVASTVKDFAHTAWLAQKAGYDGVEIMGSEGYLINQFLAPATNKRKDRYGGSPENRRRFAVEIVQAARKKVGPNFIIVFRLSMIDLIPDGCTREEVLDLAREIEAAGATLINTGIGWHEARVPTIVTSVPRAAFSEATAAVKKVVNIPVIASNRINMPDIAENILASGQADMVSMARPMLADSEWVNKAATNRSDEINTCIACNQACLDHTFQMKRASCLVNPRACHETELIFKTASKTKKVAVIGAGPAGLSFATAAADCGHEVHLFDQADKIGGQFNLAKTIPGKEEFDETLRYFGKKIALSGVKLKLNHRVEKAELLSGGYDDVIVATGVSPRALNIPGIDHPKVVSYIDVLKGNVTVGQRVALIGAGGIGFDVAEYLAHDPSTALPQSVSSWSAEWGIDQHTAERGGLVAGKPEPSLRQIYLLQRKTTALGKDLGKTSGWVHRATLKNKGVDMLAGCSYDRIDDDGLHINQDGVQRVLDVDHVVICAGQEPLRELYNPDAEQSGNSALRYHLIGGANIASELDAKRAIREGAELAASL</sequence>
<evidence type="ECO:0000256" key="9">
    <source>
        <dbReference type="ARBA" id="ARBA00023014"/>
    </source>
</evidence>
<name>A0A840R0F8_9GAMM</name>
<evidence type="ECO:0000259" key="10">
    <source>
        <dbReference type="Pfam" id="PF00724"/>
    </source>
</evidence>
<dbReference type="AlphaFoldDB" id="A0A840R0F8"/>
<keyword evidence="5" id="KW-0288">FMN</keyword>
<keyword evidence="4" id="KW-0285">Flavoprotein</keyword>
<dbReference type="GO" id="GO:0051536">
    <property type="term" value="F:iron-sulfur cluster binding"/>
    <property type="evidence" value="ECO:0007669"/>
    <property type="project" value="UniProtKB-KW"/>
</dbReference>
<comment type="caution">
    <text evidence="12">The sequence shown here is derived from an EMBL/GenBank/DDBJ whole genome shotgun (WGS) entry which is preliminary data.</text>
</comment>
<dbReference type="FunFam" id="3.20.20.70:FF:000082">
    <property type="entry name" value="NADPH-dependent 2,4-dienoyl-CoA reductase"/>
    <property type="match status" value="1"/>
</dbReference>
<dbReference type="PANTHER" id="PTHR42917">
    <property type="entry name" value="2,4-DIENOYL-COA REDUCTASE"/>
    <property type="match status" value="1"/>
</dbReference>
<dbReference type="Gene3D" id="3.40.50.720">
    <property type="entry name" value="NAD(P)-binding Rossmann-like Domain"/>
    <property type="match status" value="1"/>
</dbReference>
<dbReference type="EMBL" id="JACHHW010000002">
    <property type="protein sequence ID" value="MBB5186569.1"/>
    <property type="molecule type" value="Genomic_DNA"/>
</dbReference>
<feature type="domain" description="NADH:flavin oxidoreductase/NADH oxidase N-terminal" evidence="10">
    <location>
        <begin position="11"/>
        <end position="336"/>
    </location>
</feature>
<evidence type="ECO:0000259" key="11">
    <source>
        <dbReference type="Pfam" id="PF07992"/>
    </source>
</evidence>
<organism evidence="12 13">
    <name type="scientific">Zhongshania antarctica</name>
    <dbReference type="NCBI Taxonomy" id="641702"/>
    <lineage>
        <taxon>Bacteria</taxon>
        <taxon>Pseudomonadati</taxon>
        <taxon>Pseudomonadota</taxon>
        <taxon>Gammaproteobacteria</taxon>
        <taxon>Cellvibrionales</taxon>
        <taxon>Spongiibacteraceae</taxon>
        <taxon>Zhongshania</taxon>
    </lineage>
</organism>
<evidence type="ECO:0000256" key="5">
    <source>
        <dbReference type="ARBA" id="ARBA00022643"/>
    </source>
</evidence>
<accession>A0A840R0F8</accession>
<evidence type="ECO:0000256" key="3">
    <source>
        <dbReference type="ARBA" id="ARBA00011048"/>
    </source>
</evidence>
<keyword evidence="9" id="KW-0411">Iron-sulfur</keyword>
<evidence type="ECO:0000313" key="13">
    <source>
        <dbReference type="Proteomes" id="UP000536640"/>
    </source>
</evidence>
<keyword evidence="6" id="KW-0479">Metal-binding</keyword>
<dbReference type="PANTHER" id="PTHR42917:SF2">
    <property type="entry name" value="2,4-DIENOYL-COA REDUCTASE [(2E)-ENOYL-COA-PRODUCING]"/>
    <property type="match status" value="1"/>
</dbReference>
<dbReference type="InterPro" id="IPR001155">
    <property type="entry name" value="OxRdtase_FMN_N"/>
</dbReference>
<evidence type="ECO:0000256" key="7">
    <source>
        <dbReference type="ARBA" id="ARBA00023002"/>
    </source>
</evidence>
<comment type="similarity">
    <text evidence="3">In the N-terminal section; belongs to the NADH:flavin oxidoreductase/NADH oxidase family.</text>
</comment>
<dbReference type="CDD" id="cd02930">
    <property type="entry name" value="DCR_FMN"/>
    <property type="match status" value="1"/>
</dbReference>
<keyword evidence="13" id="KW-1185">Reference proteome</keyword>
<feature type="domain" description="FAD/NAD(P)-binding" evidence="11">
    <location>
        <begin position="380"/>
        <end position="640"/>
    </location>
</feature>
<dbReference type="EC" id="1.3.1.34" evidence="12"/>
<dbReference type="SUPFAM" id="SSF51905">
    <property type="entry name" value="FAD/NAD(P)-binding domain"/>
    <property type="match status" value="1"/>
</dbReference>
<dbReference type="GO" id="GO:0033543">
    <property type="term" value="P:fatty acid beta-oxidation, unsaturated, even number, reductase/isomerase pathway"/>
    <property type="evidence" value="ECO:0007669"/>
    <property type="project" value="TreeGrafter"/>
</dbReference>
<keyword evidence="7 12" id="KW-0560">Oxidoreductase</keyword>
<keyword evidence="8" id="KW-0408">Iron</keyword>
<dbReference type="InterPro" id="IPR023753">
    <property type="entry name" value="FAD/NAD-binding_dom"/>
</dbReference>
<dbReference type="InterPro" id="IPR051793">
    <property type="entry name" value="NADH:flavin_oxidoreductase"/>
</dbReference>
<dbReference type="InterPro" id="IPR036188">
    <property type="entry name" value="FAD/NAD-bd_sf"/>
</dbReference>
<dbReference type="Gene3D" id="3.50.50.60">
    <property type="entry name" value="FAD/NAD(P)-binding domain"/>
    <property type="match status" value="1"/>
</dbReference>
<evidence type="ECO:0000256" key="4">
    <source>
        <dbReference type="ARBA" id="ARBA00022630"/>
    </source>
</evidence>
<evidence type="ECO:0000256" key="1">
    <source>
        <dbReference type="ARBA" id="ARBA00001917"/>
    </source>
</evidence>
<dbReference type="GO" id="GO:0046872">
    <property type="term" value="F:metal ion binding"/>
    <property type="evidence" value="ECO:0007669"/>
    <property type="project" value="UniProtKB-KW"/>
</dbReference>
<reference evidence="12 13" key="1">
    <citation type="submission" date="2020-08" db="EMBL/GenBank/DDBJ databases">
        <title>Genomic Encyclopedia of Type Strains, Phase IV (KMG-IV): sequencing the most valuable type-strain genomes for metagenomic binning, comparative biology and taxonomic classification.</title>
        <authorList>
            <person name="Goeker M."/>
        </authorList>
    </citation>
    <scope>NUCLEOTIDE SEQUENCE [LARGE SCALE GENOMIC DNA]</scope>
    <source>
        <strain evidence="12 13">DSM 25701</strain>
    </source>
</reference>
<gene>
    <name evidence="12" type="ORF">HNQ57_000830</name>
</gene>
<dbReference type="Pfam" id="PF00724">
    <property type="entry name" value="Oxidored_FMN"/>
    <property type="match status" value="1"/>
</dbReference>
<comment type="cofactor">
    <cofactor evidence="2">
        <name>[4Fe-4S] cluster</name>
        <dbReference type="ChEBI" id="CHEBI:49883"/>
    </cofactor>
</comment>
<dbReference type="Proteomes" id="UP000536640">
    <property type="component" value="Unassembled WGS sequence"/>
</dbReference>
<dbReference type="RefSeq" id="WP_184461349.1">
    <property type="nucleotide sequence ID" value="NZ_JACHHW010000002.1"/>
</dbReference>
<dbReference type="PRINTS" id="PR00368">
    <property type="entry name" value="FADPNR"/>
</dbReference>
<dbReference type="InterPro" id="IPR013785">
    <property type="entry name" value="Aldolase_TIM"/>
</dbReference>
<dbReference type="GO" id="GO:0008670">
    <property type="term" value="F:2,4-dienoyl-CoA reductase (NADPH) activity"/>
    <property type="evidence" value="ECO:0007669"/>
    <property type="project" value="UniProtKB-EC"/>
</dbReference>
<dbReference type="Pfam" id="PF07992">
    <property type="entry name" value="Pyr_redox_2"/>
    <property type="match status" value="1"/>
</dbReference>